<dbReference type="SUPFAM" id="SSF52540">
    <property type="entry name" value="P-loop containing nucleoside triphosphate hydrolases"/>
    <property type="match status" value="1"/>
</dbReference>
<evidence type="ECO:0000259" key="1">
    <source>
        <dbReference type="PROSITE" id="PS51192"/>
    </source>
</evidence>
<dbReference type="InterPro" id="IPR027417">
    <property type="entry name" value="P-loop_NTPase"/>
</dbReference>
<evidence type="ECO:0000313" key="2">
    <source>
        <dbReference type="EMBL" id="RUQ62531.1"/>
    </source>
</evidence>
<reference evidence="2 3" key="1">
    <citation type="submission" date="2018-12" db="EMBL/GenBank/DDBJ databases">
        <authorList>
            <person name="Yang Y."/>
        </authorList>
    </citation>
    <scope>NUCLEOTIDE SEQUENCE [LARGE SCALE GENOMIC DNA]</scope>
    <source>
        <strain evidence="2 3">GSF71</strain>
    </source>
</reference>
<dbReference type="Proteomes" id="UP000280346">
    <property type="component" value="Unassembled WGS sequence"/>
</dbReference>
<proteinExistence type="predicted"/>
<dbReference type="EMBL" id="RZIJ01000038">
    <property type="protein sequence ID" value="RUQ62531.1"/>
    <property type="molecule type" value="Genomic_DNA"/>
</dbReference>
<gene>
    <name evidence="2" type="ORF">EJ913_28755</name>
</gene>
<dbReference type="OrthoDB" id="9814088at2"/>
<feature type="domain" description="Helicase ATP-binding" evidence="1">
    <location>
        <begin position="20"/>
        <end position="234"/>
    </location>
</feature>
<dbReference type="RefSeq" id="WP_127004442.1">
    <property type="nucleotide sequence ID" value="NZ_JBNPXW010000003.1"/>
</dbReference>
<dbReference type="PROSITE" id="PS51192">
    <property type="entry name" value="HELICASE_ATP_BIND_1"/>
    <property type="match status" value="1"/>
</dbReference>
<dbReference type="SMART" id="SM00487">
    <property type="entry name" value="DEXDc"/>
    <property type="match status" value="1"/>
</dbReference>
<dbReference type="AlphaFoldDB" id="A0A3S0XIK8"/>
<comment type="caution">
    <text evidence="2">The sequence shown here is derived from an EMBL/GenBank/DDBJ whole genome shotgun (WGS) entry which is preliminary data.</text>
</comment>
<dbReference type="InterPro" id="IPR014001">
    <property type="entry name" value="Helicase_ATP-bd"/>
</dbReference>
<name>A0A3S0XIK8_9PROT</name>
<accession>A0A3S0XIK8</accession>
<dbReference type="Pfam" id="PF00176">
    <property type="entry name" value="SNF2-rel_dom"/>
    <property type="match status" value="1"/>
</dbReference>
<protein>
    <recommendedName>
        <fullName evidence="1">Helicase ATP-binding domain-containing protein</fullName>
    </recommendedName>
</protein>
<evidence type="ECO:0000313" key="3">
    <source>
        <dbReference type="Proteomes" id="UP000280346"/>
    </source>
</evidence>
<dbReference type="InterPro" id="IPR000330">
    <property type="entry name" value="SNF2_N"/>
</dbReference>
<organism evidence="2 3">
    <name type="scientific">Azospirillum doebereinerae</name>
    <dbReference type="NCBI Taxonomy" id="92933"/>
    <lineage>
        <taxon>Bacteria</taxon>
        <taxon>Pseudomonadati</taxon>
        <taxon>Pseudomonadota</taxon>
        <taxon>Alphaproteobacteria</taxon>
        <taxon>Rhodospirillales</taxon>
        <taxon>Azospirillaceae</taxon>
        <taxon>Azospirillum</taxon>
    </lineage>
</organism>
<keyword evidence="3" id="KW-1185">Reference proteome</keyword>
<dbReference type="Gene3D" id="3.40.50.300">
    <property type="entry name" value="P-loop containing nucleotide triphosphate hydrolases"/>
    <property type="match status" value="1"/>
</dbReference>
<dbReference type="GO" id="GO:0005524">
    <property type="term" value="F:ATP binding"/>
    <property type="evidence" value="ECO:0007669"/>
    <property type="project" value="InterPro"/>
</dbReference>
<sequence>MSAPVVRGRGELRSYQRIFVNKIKRLPSLILALPMGSGKTATILTAVLDLLNDEAVRKVLIIAPRLVASATWPDEIEEWEHTRLLTWTLIRVEDDDPEVVAARRDAYETACRLIGLDSKEAQSFAGKRATAYKAWHRAKLASSDTEVHIVNKEALPWLWEFFGQGRRWPYDMLVVDEASMFKNGQMRTGTKQITRFGVAVKARKYASRVVLATGTPTPKGLRNLWGLAKVADGGQRLGDKKHWFETRWFTKDHMGWNLEPRPGAETQIMDRLSDIMFSLDESDCVDLLRASITRLK</sequence>